<sequence>MSWYEFARRYSAQKWPHISAKHRSNLAFALMMATRGLFISEAGRPDDALLHKALRRYAFNAKAGPPDGWPPEVAAALDWAARNTHDVSRLSLPPVVRAAVTAATTKLDGSKCALSTRRRNHDALKSALDWAVAEGLLDRNPIEPLESATKRSIHQVDRRCVVNPHQARALLEAVRAYGYEEDTAKHQGMKSDPGLVAFFGVMYYSGLRPEEAVNLRKHNLALPAPVKQAKEETDEVTPLFDWGMLHLERSTPDAGGEWTDSGHAHDEQPLKQREEGEGRSVPTPPALTRLLWEHLEAFGTDSEGRLFTGVKGGPLPTITYRRAWRWACGRP</sequence>
<keyword evidence="6" id="KW-1185">Reference proteome</keyword>
<dbReference type="Gene3D" id="1.10.150.130">
    <property type="match status" value="1"/>
</dbReference>
<protein>
    <recommendedName>
        <fullName evidence="4">Tyr recombinase domain-containing protein</fullName>
    </recommendedName>
</protein>
<dbReference type="InterPro" id="IPR011010">
    <property type="entry name" value="DNA_brk_join_enz"/>
</dbReference>
<feature type="region of interest" description="Disordered" evidence="3">
    <location>
        <begin position="251"/>
        <end position="284"/>
    </location>
</feature>
<proteinExistence type="predicted"/>
<evidence type="ECO:0000313" key="5">
    <source>
        <dbReference type="EMBL" id="MDA2804971.1"/>
    </source>
</evidence>
<dbReference type="InterPro" id="IPR010998">
    <property type="entry name" value="Integrase_recombinase_N"/>
</dbReference>
<name>A0ABT4TJV8_9ACTN</name>
<evidence type="ECO:0000256" key="1">
    <source>
        <dbReference type="ARBA" id="ARBA00023125"/>
    </source>
</evidence>
<dbReference type="SUPFAM" id="SSF56349">
    <property type="entry name" value="DNA breaking-rejoining enzymes"/>
    <property type="match status" value="1"/>
</dbReference>
<comment type="caution">
    <text evidence="5">The sequence shown here is derived from an EMBL/GenBank/DDBJ whole genome shotgun (WGS) entry which is preliminary data.</text>
</comment>
<dbReference type="EMBL" id="JAQFWP010000015">
    <property type="protein sequence ID" value="MDA2804971.1"/>
    <property type="molecule type" value="Genomic_DNA"/>
</dbReference>
<gene>
    <name evidence="5" type="ORF">O4U47_10645</name>
</gene>
<dbReference type="InterPro" id="IPR013762">
    <property type="entry name" value="Integrase-like_cat_sf"/>
</dbReference>
<keyword evidence="1" id="KW-0238">DNA-binding</keyword>
<dbReference type="Gene3D" id="1.10.443.10">
    <property type="entry name" value="Intergrase catalytic core"/>
    <property type="match status" value="1"/>
</dbReference>
<dbReference type="Proteomes" id="UP001165685">
    <property type="component" value="Unassembled WGS sequence"/>
</dbReference>
<organism evidence="5 6">
    <name type="scientific">Nocardiopsis suaedae</name>
    <dbReference type="NCBI Taxonomy" id="3018444"/>
    <lineage>
        <taxon>Bacteria</taxon>
        <taxon>Bacillati</taxon>
        <taxon>Actinomycetota</taxon>
        <taxon>Actinomycetes</taxon>
        <taxon>Streptosporangiales</taxon>
        <taxon>Nocardiopsidaceae</taxon>
        <taxon>Nocardiopsis</taxon>
    </lineage>
</organism>
<accession>A0ABT4TJV8</accession>
<dbReference type="InterPro" id="IPR002104">
    <property type="entry name" value="Integrase_catalytic"/>
</dbReference>
<feature type="domain" description="Tyr recombinase" evidence="4">
    <location>
        <begin position="157"/>
        <end position="331"/>
    </location>
</feature>
<evidence type="ECO:0000256" key="2">
    <source>
        <dbReference type="ARBA" id="ARBA00023172"/>
    </source>
</evidence>
<evidence type="ECO:0000313" key="6">
    <source>
        <dbReference type="Proteomes" id="UP001165685"/>
    </source>
</evidence>
<evidence type="ECO:0000256" key="3">
    <source>
        <dbReference type="SAM" id="MobiDB-lite"/>
    </source>
</evidence>
<feature type="compositionally biased region" description="Basic and acidic residues" evidence="3">
    <location>
        <begin position="260"/>
        <end position="278"/>
    </location>
</feature>
<evidence type="ECO:0000259" key="4">
    <source>
        <dbReference type="PROSITE" id="PS51898"/>
    </source>
</evidence>
<keyword evidence="2" id="KW-0233">DNA recombination</keyword>
<dbReference type="RefSeq" id="WP_270677593.1">
    <property type="nucleotide sequence ID" value="NZ_JAQFWP010000015.1"/>
</dbReference>
<dbReference type="PROSITE" id="PS51898">
    <property type="entry name" value="TYR_RECOMBINASE"/>
    <property type="match status" value="1"/>
</dbReference>
<reference evidence="5" key="1">
    <citation type="submission" date="2023-01" db="EMBL/GenBank/DDBJ databases">
        <title>Draft genome sequence of Nocardiopsis sp. LSu2-4 isolated from halophytes.</title>
        <authorList>
            <person name="Duangmal K."/>
            <person name="Chantavorakit T."/>
        </authorList>
    </citation>
    <scope>NUCLEOTIDE SEQUENCE</scope>
    <source>
        <strain evidence="5">LSu2-4</strain>
    </source>
</reference>